<keyword evidence="6" id="KW-1185">Reference proteome</keyword>
<evidence type="ECO:0000256" key="2">
    <source>
        <dbReference type="ARBA" id="ARBA00022603"/>
    </source>
</evidence>
<keyword evidence="2" id="KW-0489">Methyltransferase</keyword>
<dbReference type="GO" id="GO:0008170">
    <property type="term" value="F:N-methyltransferase activity"/>
    <property type="evidence" value="ECO:0007669"/>
    <property type="project" value="InterPro"/>
</dbReference>
<dbReference type="EMBL" id="ANOG01000662">
    <property type="protein sequence ID" value="EMI18478.1"/>
    <property type="molecule type" value="Genomic_DNA"/>
</dbReference>
<dbReference type="SUPFAM" id="SSF53335">
    <property type="entry name" value="S-adenosyl-L-methionine-dependent methyltransferases"/>
    <property type="match status" value="1"/>
</dbReference>
<comment type="similarity">
    <text evidence="1">Belongs to the N(4)/N(6)-methyltransferase family.</text>
</comment>
<dbReference type="Gene3D" id="3.40.50.150">
    <property type="entry name" value="Vaccinia Virus protein VP39"/>
    <property type="match status" value="1"/>
</dbReference>
<comment type="caution">
    <text evidence="5">The sequence shown here is derived from an EMBL/GenBank/DDBJ whole genome shotgun (WGS) entry which is preliminary data.</text>
</comment>
<dbReference type="PATRIC" id="fig|1265738.3.peg.4617"/>
<accession>M5RGG0</accession>
<dbReference type="PROSITE" id="PS00092">
    <property type="entry name" value="N6_MTASE"/>
    <property type="match status" value="1"/>
</dbReference>
<evidence type="ECO:0000256" key="1">
    <source>
        <dbReference type="ARBA" id="ARBA00006594"/>
    </source>
</evidence>
<reference evidence="5 6" key="1">
    <citation type="journal article" date="2013" name="Mar. Genomics">
        <title>Expression of sulfatases in Rhodopirellula baltica and the diversity of sulfatases in the genus Rhodopirellula.</title>
        <authorList>
            <person name="Wegner C.E."/>
            <person name="Richter-Heitmann T."/>
            <person name="Klindworth A."/>
            <person name="Klockow C."/>
            <person name="Richter M."/>
            <person name="Achstetter T."/>
            <person name="Glockner F.O."/>
            <person name="Harder J."/>
        </authorList>
    </citation>
    <scope>NUCLEOTIDE SEQUENCE [LARGE SCALE GENOMIC DNA]</scope>
    <source>
        <strain evidence="5 6">SM1</strain>
    </source>
</reference>
<dbReference type="InterPro" id="IPR002052">
    <property type="entry name" value="DNA_methylase_N6_adenine_CS"/>
</dbReference>
<dbReference type="RefSeq" id="WP_008700991.1">
    <property type="nucleotide sequence ID" value="NZ_ANOG01000662.1"/>
</dbReference>
<dbReference type="PRINTS" id="PR00508">
    <property type="entry name" value="S21N4MTFRASE"/>
</dbReference>
<organism evidence="5 6">
    <name type="scientific">Rhodopirellula maiorica SM1</name>
    <dbReference type="NCBI Taxonomy" id="1265738"/>
    <lineage>
        <taxon>Bacteria</taxon>
        <taxon>Pseudomonadati</taxon>
        <taxon>Planctomycetota</taxon>
        <taxon>Planctomycetia</taxon>
        <taxon>Pirellulales</taxon>
        <taxon>Pirellulaceae</taxon>
        <taxon>Novipirellula</taxon>
    </lineage>
</organism>
<name>M5RGG0_9BACT</name>
<evidence type="ECO:0000313" key="5">
    <source>
        <dbReference type="EMBL" id="EMI18478.1"/>
    </source>
</evidence>
<dbReference type="InterPro" id="IPR029063">
    <property type="entry name" value="SAM-dependent_MTases_sf"/>
</dbReference>
<dbReference type="Pfam" id="PF01555">
    <property type="entry name" value="N6_N4_Mtase"/>
    <property type="match status" value="1"/>
</dbReference>
<evidence type="ECO:0000256" key="3">
    <source>
        <dbReference type="ARBA" id="ARBA00022679"/>
    </source>
</evidence>
<feature type="domain" description="DNA methylase N-4/N-6" evidence="4">
    <location>
        <begin position="151"/>
        <end position="477"/>
    </location>
</feature>
<dbReference type="InterPro" id="IPR001091">
    <property type="entry name" value="RM_Methyltransferase"/>
</dbReference>
<gene>
    <name evidence="5" type="ORF">RMSM_04597</name>
</gene>
<dbReference type="Proteomes" id="UP000011991">
    <property type="component" value="Unassembled WGS sequence"/>
</dbReference>
<proteinExistence type="inferred from homology"/>
<dbReference type="AlphaFoldDB" id="M5RGG0"/>
<keyword evidence="3" id="KW-0808">Transferase</keyword>
<protein>
    <submittedName>
        <fullName evidence="5">Type III restriction-modification system methylation subunit</fullName>
    </submittedName>
</protein>
<dbReference type="InterPro" id="IPR002941">
    <property type="entry name" value="DNA_methylase_N4/N6"/>
</dbReference>
<dbReference type="GO" id="GO:0032259">
    <property type="term" value="P:methylation"/>
    <property type="evidence" value="ECO:0007669"/>
    <property type="project" value="UniProtKB-KW"/>
</dbReference>
<dbReference type="OrthoDB" id="9800801at2"/>
<dbReference type="GO" id="GO:0003677">
    <property type="term" value="F:DNA binding"/>
    <property type="evidence" value="ECO:0007669"/>
    <property type="project" value="InterPro"/>
</dbReference>
<evidence type="ECO:0000259" key="4">
    <source>
        <dbReference type="Pfam" id="PF01555"/>
    </source>
</evidence>
<evidence type="ECO:0000313" key="6">
    <source>
        <dbReference type="Proteomes" id="UP000011991"/>
    </source>
</evidence>
<sequence>MIRRVGSPIIDFLHQLEDFQKRLWLKKRFVLETHYCIALRMFAEIADESERDELISEVSGNEAQRTEWEQLGVFGLVADENESLFQESESATDLLDTLPSLFIDTKHFTLEFEHRLLQAISKLDDFSDGVLVNAENFQGLAFLGKRFSRQVKCVYSDPPYNTGGDGFAYKDNYSHSSWQTMFSDRLSLAKPLLCSDGISLTSINDIELANLRFLLDTQFGIDNRIGTVVWKGATDNNPTRIATEHEYVVCYANDKAELEPVWSTADSDAKQIMLTKYSDLAESGMDLHELRANFAEFCKAQRETLGDLYRYRRIDAKGPYAARRNMENPGKKGPTYDVIHPVTKKPCDRPFWGWRFSESTMEQLLSEDRIIFGENEKKIPELKVHLVDVRFPLRSVVYMDARKGSNNLERLFGSRDVFKNPKPVEFLNTLLPFVTDLRSIVLDAFAGSGSTGHAVIDRNREDGGNRRFILIEMGKHFDSVVLPRIKKVSFQSEWKSGRASRFPTQEEVDRSPRIVKYIRLESYEDTLNNLDKLFDEDSPARKSSRELPKEMALDYKLRYMLDMESRGSQSLLNVEGFADPNAYKLQVKIPGSDASREVNVDLIETFNWLIGLRVEHFAAPQTFDAKFERPTDPELPEDQQTRLCVKGWSGPDEKGRLKYGTFKQCDDKPDNTPAKDRPWWFRKIEGWVPKNLSDPDGPRDKILIVWRRLTGDLEKDNLMLDCFFQQNRISTRDFEFDTIYVNGSNNLPNLKRDEETWKVRLIEEDFHRLMWDVQDV</sequence>